<sequence length="94" mass="10560">MADFNIEAIRAEIRALRFKRGSVAEVAMWREDMADSRANLVIENMIPTPNEDAFFDMMLDEAVPPPLVSQILLRLLDHPDADRSLPITPVAAAR</sequence>
<keyword evidence="2" id="KW-1185">Reference proteome</keyword>
<gene>
    <name evidence="1" type="ORF">COC42_17065</name>
</gene>
<proteinExistence type="predicted"/>
<organism evidence="1 2">
    <name type="scientific">Sphingomonas spermidinifaciens</name>
    <dbReference type="NCBI Taxonomy" id="1141889"/>
    <lineage>
        <taxon>Bacteria</taxon>
        <taxon>Pseudomonadati</taxon>
        <taxon>Pseudomonadota</taxon>
        <taxon>Alphaproteobacteria</taxon>
        <taxon>Sphingomonadales</taxon>
        <taxon>Sphingomonadaceae</taxon>
        <taxon>Sphingomonas</taxon>
    </lineage>
</organism>
<dbReference type="AlphaFoldDB" id="A0A2A4B0Z8"/>
<reference evidence="1 2" key="1">
    <citation type="submission" date="2017-09" db="EMBL/GenBank/DDBJ databases">
        <title>Sphingomonas spermidinifaciens 9NM-10, whole genome shotgun sequence.</title>
        <authorList>
            <person name="Feng G."/>
            <person name="Zhu H."/>
        </authorList>
    </citation>
    <scope>NUCLEOTIDE SEQUENCE [LARGE SCALE GENOMIC DNA]</scope>
    <source>
        <strain evidence="1 2">9NM-10</strain>
    </source>
</reference>
<name>A0A2A4B0Z8_9SPHN</name>
<accession>A0A2A4B0Z8</accession>
<protein>
    <submittedName>
        <fullName evidence="1">Uncharacterized protein</fullName>
    </submittedName>
</protein>
<dbReference type="Proteomes" id="UP000218366">
    <property type="component" value="Unassembled WGS sequence"/>
</dbReference>
<comment type="caution">
    <text evidence="1">The sequence shown here is derived from an EMBL/GenBank/DDBJ whole genome shotgun (WGS) entry which is preliminary data.</text>
</comment>
<evidence type="ECO:0000313" key="2">
    <source>
        <dbReference type="Proteomes" id="UP000218366"/>
    </source>
</evidence>
<dbReference type="RefSeq" id="WP_096344595.1">
    <property type="nucleotide sequence ID" value="NZ_NWMW01000004.1"/>
</dbReference>
<dbReference type="EMBL" id="NWMW01000004">
    <property type="protein sequence ID" value="PCD01469.1"/>
    <property type="molecule type" value="Genomic_DNA"/>
</dbReference>
<evidence type="ECO:0000313" key="1">
    <source>
        <dbReference type="EMBL" id="PCD01469.1"/>
    </source>
</evidence>
<dbReference type="OrthoDB" id="7509914at2"/>